<dbReference type="PANTHER" id="PTHR12276:SF95">
    <property type="entry name" value="ENTH_VHS FAMILY PROTEIN"/>
    <property type="match status" value="1"/>
</dbReference>
<dbReference type="PROSITE" id="PS50942">
    <property type="entry name" value="ENTH"/>
    <property type="match status" value="1"/>
</dbReference>
<reference evidence="6" key="2">
    <citation type="submission" date="2023-06" db="EMBL/GenBank/DDBJ databases">
        <authorList>
            <person name="Ma L."/>
            <person name="Liu K.-W."/>
            <person name="Li Z."/>
            <person name="Hsiao Y.-Y."/>
            <person name="Qi Y."/>
            <person name="Fu T."/>
            <person name="Tang G."/>
            <person name="Zhang D."/>
            <person name="Sun W.-H."/>
            <person name="Liu D.-K."/>
            <person name="Li Y."/>
            <person name="Chen G.-Z."/>
            <person name="Liu X.-D."/>
            <person name="Liao X.-Y."/>
            <person name="Jiang Y.-T."/>
            <person name="Yu X."/>
            <person name="Hao Y."/>
            <person name="Huang J."/>
            <person name="Zhao X.-W."/>
            <person name="Ke S."/>
            <person name="Chen Y.-Y."/>
            <person name="Wu W.-L."/>
            <person name="Hsu J.-L."/>
            <person name="Lin Y.-F."/>
            <person name="Huang M.-D."/>
            <person name="Li C.-Y."/>
            <person name="Huang L."/>
            <person name="Wang Z.-W."/>
            <person name="Zhao X."/>
            <person name="Zhong W.-Y."/>
            <person name="Peng D.-H."/>
            <person name="Ahmad S."/>
            <person name="Lan S."/>
            <person name="Zhang J.-S."/>
            <person name="Tsai W.-C."/>
            <person name="Van De Peer Y."/>
            <person name="Liu Z.-J."/>
        </authorList>
    </citation>
    <scope>NUCLEOTIDE SEQUENCE</scope>
    <source>
        <strain evidence="6">CP</strain>
        <tissue evidence="6">Leaves</tissue>
    </source>
</reference>
<dbReference type="GO" id="GO:0030276">
    <property type="term" value="F:clathrin binding"/>
    <property type="evidence" value="ECO:0007669"/>
    <property type="project" value="TreeGrafter"/>
</dbReference>
<dbReference type="InterPro" id="IPR008942">
    <property type="entry name" value="ENTH_VHS"/>
</dbReference>
<evidence type="ECO:0000256" key="4">
    <source>
        <dbReference type="ARBA" id="ARBA00023329"/>
    </source>
</evidence>
<reference evidence="6" key="1">
    <citation type="journal article" date="2023" name="Nat. Commun.">
        <title>Diploid and tetraploid genomes of Acorus and the evolution of monocots.</title>
        <authorList>
            <person name="Ma L."/>
            <person name="Liu K.W."/>
            <person name="Li Z."/>
            <person name="Hsiao Y.Y."/>
            <person name="Qi Y."/>
            <person name="Fu T."/>
            <person name="Tang G.D."/>
            <person name="Zhang D."/>
            <person name="Sun W.H."/>
            <person name="Liu D.K."/>
            <person name="Li Y."/>
            <person name="Chen G.Z."/>
            <person name="Liu X.D."/>
            <person name="Liao X.Y."/>
            <person name="Jiang Y.T."/>
            <person name="Yu X."/>
            <person name="Hao Y."/>
            <person name="Huang J."/>
            <person name="Zhao X.W."/>
            <person name="Ke S."/>
            <person name="Chen Y.Y."/>
            <person name="Wu W.L."/>
            <person name="Hsu J.L."/>
            <person name="Lin Y.F."/>
            <person name="Huang M.D."/>
            <person name="Li C.Y."/>
            <person name="Huang L."/>
            <person name="Wang Z.W."/>
            <person name="Zhao X."/>
            <person name="Zhong W.Y."/>
            <person name="Peng D.H."/>
            <person name="Ahmad S."/>
            <person name="Lan S."/>
            <person name="Zhang J.S."/>
            <person name="Tsai W.C."/>
            <person name="Van de Peer Y."/>
            <person name="Liu Z.J."/>
        </authorList>
    </citation>
    <scope>NUCLEOTIDE SEQUENCE</scope>
    <source>
        <strain evidence="6">CP</strain>
    </source>
</reference>
<dbReference type="GO" id="GO:0030125">
    <property type="term" value="C:clathrin vesicle coat"/>
    <property type="evidence" value="ECO:0007669"/>
    <property type="project" value="TreeGrafter"/>
</dbReference>
<dbReference type="GO" id="GO:0006897">
    <property type="term" value="P:endocytosis"/>
    <property type="evidence" value="ECO:0007669"/>
    <property type="project" value="TreeGrafter"/>
</dbReference>
<gene>
    <name evidence="6" type="primary">EPSIN1</name>
    <name evidence="6" type="ORF">QJS10_CPA09g02031</name>
</gene>
<dbReference type="PANTHER" id="PTHR12276">
    <property type="entry name" value="EPSIN/ENT-RELATED"/>
    <property type="match status" value="1"/>
</dbReference>
<dbReference type="Pfam" id="PF01417">
    <property type="entry name" value="ENTH"/>
    <property type="match status" value="1"/>
</dbReference>
<protein>
    <submittedName>
        <fullName evidence="6">Clathrin interactor EPSIN 1</fullName>
    </submittedName>
</protein>
<comment type="subcellular location">
    <subcellularLocation>
        <location evidence="1">Cytoplasmic vesicle</location>
        <location evidence="1">Clathrin-coated vesicle</location>
    </subcellularLocation>
    <subcellularLocation>
        <location evidence="2">Golgi apparatus</location>
    </subcellularLocation>
</comment>
<name>A0AAV9E6E6_ACOCL</name>
<dbReference type="GO" id="GO:0005543">
    <property type="term" value="F:phospholipid binding"/>
    <property type="evidence" value="ECO:0007669"/>
    <property type="project" value="TreeGrafter"/>
</dbReference>
<dbReference type="GO" id="GO:0005794">
    <property type="term" value="C:Golgi apparatus"/>
    <property type="evidence" value="ECO:0007669"/>
    <property type="project" value="UniProtKB-SubCell"/>
</dbReference>
<evidence type="ECO:0000256" key="1">
    <source>
        <dbReference type="ARBA" id="ARBA00004132"/>
    </source>
</evidence>
<keyword evidence="7" id="KW-1185">Reference proteome</keyword>
<dbReference type="AlphaFoldDB" id="A0AAV9E6E6"/>
<keyword evidence="3" id="KW-0333">Golgi apparatus</keyword>
<accession>A0AAV9E6E6</accession>
<dbReference type="GO" id="GO:0005768">
    <property type="term" value="C:endosome"/>
    <property type="evidence" value="ECO:0007669"/>
    <property type="project" value="TreeGrafter"/>
</dbReference>
<evidence type="ECO:0000256" key="2">
    <source>
        <dbReference type="ARBA" id="ARBA00004555"/>
    </source>
</evidence>
<dbReference type="Proteomes" id="UP001180020">
    <property type="component" value="Unassembled WGS sequence"/>
</dbReference>
<dbReference type="GO" id="GO:0005886">
    <property type="term" value="C:plasma membrane"/>
    <property type="evidence" value="ECO:0007669"/>
    <property type="project" value="TreeGrafter"/>
</dbReference>
<feature type="domain" description="ENTH" evidence="5">
    <location>
        <begin position="19"/>
        <end position="110"/>
    </location>
</feature>
<evidence type="ECO:0000313" key="6">
    <source>
        <dbReference type="EMBL" id="KAK1309040.1"/>
    </source>
</evidence>
<keyword evidence="4" id="KW-0968">Cytoplasmic vesicle</keyword>
<proteinExistence type="predicted"/>
<comment type="caution">
    <text evidence="6">The sequence shown here is derived from an EMBL/GenBank/DDBJ whole genome shotgun (WGS) entry which is preliminary data.</text>
</comment>
<dbReference type="SUPFAM" id="SSF48464">
    <property type="entry name" value="ENTH/VHS domain"/>
    <property type="match status" value="1"/>
</dbReference>
<evidence type="ECO:0000259" key="5">
    <source>
        <dbReference type="PROSITE" id="PS50942"/>
    </source>
</evidence>
<dbReference type="Gene3D" id="1.25.40.90">
    <property type="match status" value="1"/>
</dbReference>
<dbReference type="InterPro" id="IPR013809">
    <property type="entry name" value="ENTH"/>
</dbReference>
<organism evidence="6 7">
    <name type="scientific">Acorus calamus</name>
    <name type="common">Sweet flag</name>
    <dbReference type="NCBI Taxonomy" id="4465"/>
    <lineage>
        <taxon>Eukaryota</taxon>
        <taxon>Viridiplantae</taxon>
        <taxon>Streptophyta</taxon>
        <taxon>Embryophyta</taxon>
        <taxon>Tracheophyta</taxon>
        <taxon>Spermatophyta</taxon>
        <taxon>Magnoliopsida</taxon>
        <taxon>Liliopsida</taxon>
        <taxon>Acoraceae</taxon>
        <taxon>Acorus</taxon>
    </lineage>
</organism>
<evidence type="ECO:0000313" key="7">
    <source>
        <dbReference type="Proteomes" id="UP001180020"/>
    </source>
</evidence>
<dbReference type="EMBL" id="JAUJYO010000009">
    <property type="protein sequence ID" value="KAK1309040.1"/>
    <property type="molecule type" value="Genomic_DNA"/>
</dbReference>
<evidence type="ECO:0000256" key="3">
    <source>
        <dbReference type="ARBA" id="ARBA00023034"/>
    </source>
</evidence>
<dbReference type="CDD" id="cd03571">
    <property type="entry name" value="ENTH"/>
    <property type="match status" value="1"/>
</dbReference>
<sequence>MLGEIKKQTSSFLQEKYKTVKLVLTDVTPAELGSYNSDPWGPDARTMTRISEASFDVDDYWRIVDILHRRFHVVDAKEWRQSYKALVLLEFLLTHGPEDIGEEFHCDKVS</sequence>